<dbReference type="RefSeq" id="WP_133442468.1">
    <property type="nucleotide sequence ID" value="NZ_CP034726.1"/>
</dbReference>
<protein>
    <submittedName>
        <fullName evidence="1">Uncharacterized protein</fullName>
    </submittedName>
</protein>
<organism evidence="1 2">
    <name type="scientific">Acetilactobacillus jinshanensis</name>
    <dbReference type="NCBI Taxonomy" id="1720083"/>
    <lineage>
        <taxon>Bacteria</taxon>
        <taxon>Bacillati</taxon>
        <taxon>Bacillota</taxon>
        <taxon>Bacilli</taxon>
        <taxon>Lactobacillales</taxon>
        <taxon>Lactobacillaceae</taxon>
        <taxon>Acetilactobacillus</taxon>
    </lineage>
</organism>
<dbReference type="Proteomes" id="UP000294321">
    <property type="component" value="Chromosome"/>
</dbReference>
<name>A0A4P6ZP31_9LACO</name>
<reference evidence="2" key="1">
    <citation type="submission" date="2018-12" db="EMBL/GenBank/DDBJ databases">
        <title>A new species of lactobacillus.</title>
        <authorList>
            <person name="Jian Y."/>
            <person name="Xin L."/>
            <person name="Hong Z.J."/>
            <person name="Ming L.Z."/>
            <person name="Hong X.Z."/>
        </authorList>
    </citation>
    <scope>NUCLEOTIDE SEQUENCE [LARGE SCALE GENOMIC DNA]</scope>
    <source>
        <strain evidence="2">HSLZ-75</strain>
    </source>
</reference>
<proteinExistence type="predicted"/>
<keyword evidence="2" id="KW-1185">Reference proteome</keyword>
<dbReference type="AlphaFoldDB" id="A0A4P6ZP31"/>
<accession>A0A4P6ZP31</accession>
<evidence type="ECO:0000313" key="1">
    <source>
        <dbReference type="EMBL" id="QBP18910.1"/>
    </source>
</evidence>
<gene>
    <name evidence="1" type="ORF">ELX58_07405</name>
</gene>
<sequence>MTMTNSTINCNLTVEANNGNSFRFGAKQLHRILNSLTHNAEVINRAGVLILTQLMSYRLIKLYDLKCLIYRTLKQLSYKQIAHRYYEEQLA</sequence>
<dbReference type="KEGG" id="lji:ELX58_07405"/>
<evidence type="ECO:0000313" key="2">
    <source>
        <dbReference type="Proteomes" id="UP000294321"/>
    </source>
</evidence>
<dbReference type="EMBL" id="CP034726">
    <property type="protein sequence ID" value="QBP18910.1"/>
    <property type="molecule type" value="Genomic_DNA"/>
</dbReference>